<keyword evidence="1" id="KW-0479">Metal-binding</keyword>
<sequence>MFVPRWTSESQSKRHSFAFDVHTLLSFQTHMFTLRRPFISFTQAFSFHRPLSAVANRHEKCFTAMPVIGYNCDSGAVVEVVNPASGALGFAGKTVIPGGIVSAASAGDGVLYYLPMSSPSMLHRRDLESGADEIVESLARAHTQVFFHRNKVMCISAGSTEVVVYDPLCSVTEIISLPYRLVRAEPADHGFAFLSDCNRVFGYDFNNGLTEVIGGGSITSFLGHYKQYAVALLHDGKERVVGVTEAGSIVELDAGLPRVPFTSLDDVVLHTSNNEVVSSKGGSAASPVGEVHLSSSQPTDSEVLCTVCLCEFDGEDGITLDCGHYFHKECIEQWVGNWMDFAAKGEHVKFTRAVCPGGCKHLVRHPMLAQSKQISDLYTEVTAKKAEQLKHFDATKAEHEFLFYLCGRCGGAFYGGDQVCSRMQGHEPSSSPQELICDTCLRKDHRTCDTLTAVFKCRYCCNPATQRSFGTRFMCDRCIARWDTAEPALIPCPGADSCPFHGNHPEPACDIAACLTCLDPAMVSHIFDRVAGAADGAGGGTD</sequence>
<dbReference type="GO" id="GO:0061630">
    <property type="term" value="F:ubiquitin protein ligase activity"/>
    <property type="evidence" value="ECO:0007669"/>
    <property type="project" value="TreeGrafter"/>
</dbReference>
<keyword evidence="1" id="KW-0863">Zinc-finger</keyword>
<evidence type="ECO:0000259" key="2">
    <source>
        <dbReference type="PROSITE" id="PS50089"/>
    </source>
</evidence>
<dbReference type="GO" id="GO:0005634">
    <property type="term" value="C:nucleus"/>
    <property type="evidence" value="ECO:0007669"/>
    <property type="project" value="TreeGrafter"/>
</dbReference>
<evidence type="ECO:0000313" key="3">
    <source>
        <dbReference type="EMBL" id="CAC5430339.1"/>
    </source>
</evidence>
<dbReference type="GO" id="GO:0008270">
    <property type="term" value="F:zinc ion binding"/>
    <property type="evidence" value="ECO:0007669"/>
    <property type="project" value="UniProtKB-KW"/>
</dbReference>
<dbReference type="InterPro" id="IPR013083">
    <property type="entry name" value="Znf_RING/FYVE/PHD"/>
</dbReference>
<reference evidence="3" key="1">
    <citation type="submission" date="2020-06" db="EMBL/GenBank/DDBJ databases">
        <authorList>
            <person name="Camacho E."/>
            <person name="Gonzalez-de la Fuente S."/>
            <person name="Rastrojo A."/>
            <person name="Peiro-Pastor R."/>
            <person name="Solana JC."/>
            <person name="Tabera L."/>
            <person name="Gamarro F."/>
            <person name="Carrasco-Ramiro F."/>
            <person name="Requena JM."/>
            <person name="Aguado B."/>
        </authorList>
    </citation>
    <scope>NUCLEOTIDE SEQUENCE</scope>
</reference>
<dbReference type="VEuPathDB" id="TriTrypDB:LdCL_240005700"/>
<dbReference type="SUPFAM" id="SSF57850">
    <property type="entry name" value="RING/U-box"/>
    <property type="match status" value="1"/>
</dbReference>
<proteinExistence type="predicted"/>
<dbReference type="PANTHER" id="PTHR45943">
    <property type="entry name" value="E3 UBIQUITIN-PROTEIN LIGASE MYCBP2"/>
    <property type="match status" value="1"/>
</dbReference>
<organism evidence="3 4">
    <name type="scientific">Leishmania donovani</name>
    <dbReference type="NCBI Taxonomy" id="5661"/>
    <lineage>
        <taxon>Eukaryota</taxon>
        <taxon>Discoba</taxon>
        <taxon>Euglenozoa</taxon>
        <taxon>Kinetoplastea</taxon>
        <taxon>Metakinetoplastina</taxon>
        <taxon>Trypanosomatida</taxon>
        <taxon>Trypanosomatidae</taxon>
        <taxon>Leishmaniinae</taxon>
        <taxon>Leishmania</taxon>
    </lineage>
</organism>
<dbReference type="Pfam" id="PF13639">
    <property type="entry name" value="zf-RING_2"/>
    <property type="match status" value="1"/>
</dbReference>
<accession>A0A6J8FEL3</accession>
<gene>
    <name evidence="3" type="ORF">LDHU3_24.0100</name>
</gene>
<protein>
    <submittedName>
        <fullName evidence="3">Zinc_finger_C3HC4_type_(RING_finger)/Ring_finger_ domain_containing_protein_putative/Pfam:PF00097/Pfam:PF1363 9</fullName>
    </submittedName>
</protein>
<name>A0A6J8FEL3_LEIDO</name>
<dbReference type="EMBL" id="LR812644">
    <property type="protein sequence ID" value="CAC5430339.1"/>
    <property type="molecule type" value="Genomic_DNA"/>
</dbReference>
<dbReference type="SMART" id="SM00184">
    <property type="entry name" value="RING"/>
    <property type="match status" value="1"/>
</dbReference>
<dbReference type="PROSITE" id="PS50089">
    <property type="entry name" value="ZF_RING_2"/>
    <property type="match status" value="1"/>
</dbReference>
<dbReference type="VEuPathDB" id="TriTrypDB:LDHU3_24.0100"/>
<dbReference type="InterPro" id="IPR001841">
    <property type="entry name" value="Znf_RING"/>
</dbReference>
<evidence type="ECO:0000313" key="4">
    <source>
        <dbReference type="Proteomes" id="UP000601710"/>
    </source>
</evidence>
<dbReference type="PANTHER" id="PTHR45943:SF2">
    <property type="entry name" value="RING-TYPE DOMAIN-CONTAINING PROTEIN"/>
    <property type="match status" value="1"/>
</dbReference>
<keyword evidence="1" id="KW-0862">Zinc</keyword>
<evidence type="ECO:0000256" key="1">
    <source>
        <dbReference type="PROSITE-ProRule" id="PRU00175"/>
    </source>
</evidence>
<feature type="domain" description="RING-type" evidence="2">
    <location>
        <begin position="305"/>
        <end position="356"/>
    </location>
</feature>
<dbReference type="GO" id="GO:0005886">
    <property type="term" value="C:plasma membrane"/>
    <property type="evidence" value="ECO:0007669"/>
    <property type="project" value="TreeGrafter"/>
</dbReference>
<dbReference type="Gene3D" id="3.30.40.10">
    <property type="entry name" value="Zinc/RING finger domain, C3HC4 (zinc finger)"/>
    <property type="match status" value="1"/>
</dbReference>
<dbReference type="AlphaFoldDB" id="A0A6J8FEL3"/>
<dbReference type="Proteomes" id="UP000601710">
    <property type="component" value="Chromosome 24"/>
</dbReference>